<dbReference type="EMBL" id="JAAIVB010000048">
    <property type="protein sequence ID" value="NEX62401.1"/>
    <property type="molecule type" value="Genomic_DNA"/>
</dbReference>
<feature type="domain" description="Thioredoxin" evidence="3">
    <location>
        <begin position="22"/>
        <end position="158"/>
    </location>
</feature>
<feature type="signal peptide" evidence="2">
    <location>
        <begin position="1"/>
        <end position="26"/>
    </location>
</feature>
<evidence type="ECO:0000313" key="4">
    <source>
        <dbReference type="EMBL" id="NEX62401.1"/>
    </source>
</evidence>
<dbReference type="InterPro" id="IPR000866">
    <property type="entry name" value="AhpC/TSA"/>
</dbReference>
<dbReference type="AlphaFoldDB" id="A0A6B3SNY2"/>
<evidence type="ECO:0000256" key="2">
    <source>
        <dbReference type="SAM" id="SignalP"/>
    </source>
</evidence>
<evidence type="ECO:0000313" key="5">
    <source>
        <dbReference type="Proteomes" id="UP000482155"/>
    </source>
</evidence>
<dbReference type="PANTHER" id="PTHR42852:SF17">
    <property type="entry name" value="THIOREDOXIN-LIKE PROTEIN HI_1115"/>
    <property type="match status" value="1"/>
</dbReference>
<reference evidence="4 5" key="1">
    <citation type="submission" date="2020-02" db="EMBL/GenBank/DDBJ databases">
        <authorList>
            <person name="Kim M.K."/>
        </authorList>
    </citation>
    <scope>NUCLEOTIDE SEQUENCE [LARGE SCALE GENOMIC DNA]</scope>
    <source>
        <strain evidence="4 5">17J57-3</strain>
    </source>
</reference>
<dbReference type="Proteomes" id="UP000482155">
    <property type="component" value="Unassembled WGS sequence"/>
</dbReference>
<dbReference type="PROSITE" id="PS51352">
    <property type="entry name" value="THIOREDOXIN_2"/>
    <property type="match status" value="1"/>
</dbReference>
<dbReference type="InterPro" id="IPR013766">
    <property type="entry name" value="Thioredoxin_domain"/>
</dbReference>
<dbReference type="GO" id="GO:0016209">
    <property type="term" value="F:antioxidant activity"/>
    <property type="evidence" value="ECO:0007669"/>
    <property type="project" value="InterPro"/>
</dbReference>
<keyword evidence="2" id="KW-0732">Signal</keyword>
<comment type="caution">
    <text evidence="4">The sequence shown here is derived from an EMBL/GenBank/DDBJ whole genome shotgun (WGS) entry which is preliminary data.</text>
</comment>
<protein>
    <submittedName>
        <fullName evidence="4">TlpA family protein disulfide reductase</fullName>
    </submittedName>
</protein>
<keyword evidence="5" id="KW-1185">Reference proteome</keyword>
<dbReference type="GO" id="GO:0015036">
    <property type="term" value="F:disulfide oxidoreductase activity"/>
    <property type="evidence" value="ECO:0007669"/>
    <property type="project" value="UniProtKB-ARBA"/>
</dbReference>
<evidence type="ECO:0000256" key="1">
    <source>
        <dbReference type="ARBA" id="ARBA00023284"/>
    </source>
</evidence>
<dbReference type="InterPro" id="IPR017937">
    <property type="entry name" value="Thioredoxin_CS"/>
</dbReference>
<gene>
    <name evidence="4" type="ORF">G3574_15025</name>
</gene>
<dbReference type="Gene3D" id="3.40.30.10">
    <property type="entry name" value="Glutaredoxin"/>
    <property type="match status" value="1"/>
</dbReference>
<dbReference type="InterPro" id="IPR050553">
    <property type="entry name" value="Thioredoxin_ResA/DsbE_sf"/>
</dbReference>
<dbReference type="InterPro" id="IPR036249">
    <property type="entry name" value="Thioredoxin-like_sf"/>
</dbReference>
<dbReference type="PANTHER" id="PTHR42852">
    <property type="entry name" value="THIOL:DISULFIDE INTERCHANGE PROTEIN DSBE"/>
    <property type="match status" value="1"/>
</dbReference>
<dbReference type="Pfam" id="PF00578">
    <property type="entry name" value="AhpC-TSA"/>
    <property type="match status" value="1"/>
</dbReference>
<evidence type="ECO:0000259" key="3">
    <source>
        <dbReference type="PROSITE" id="PS51352"/>
    </source>
</evidence>
<name>A0A6B3SNY2_9BURK</name>
<proteinExistence type="predicted"/>
<organism evidence="4 5">
    <name type="scientific">Noviherbaspirillum galbum</name>
    <dbReference type="NCBI Taxonomy" id="2709383"/>
    <lineage>
        <taxon>Bacteria</taxon>
        <taxon>Pseudomonadati</taxon>
        <taxon>Pseudomonadota</taxon>
        <taxon>Betaproteobacteria</taxon>
        <taxon>Burkholderiales</taxon>
        <taxon>Oxalobacteraceae</taxon>
        <taxon>Noviherbaspirillum</taxon>
    </lineage>
</organism>
<sequence>MSRKCLAAAAFSLMAALMSAASAVSAAPAAFEVTDTAGQLHNLSRHQGKWVVVNLWATWCPPCVAEIPALEALHKSRQDIVVLGVAADGADTRKISQFASQLGATYPIVAADRQTLSQFHARGFPTTIVYDKGGRQALLKEGAITRQELEDLLQGTRQDR</sequence>
<dbReference type="SUPFAM" id="SSF52833">
    <property type="entry name" value="Thioredoxin-like"/>
    <property type="match status" value="1"/>
</dbReference>
<dbReference type="PROSITE" id="PS00194">
    <property type="entry name" value="THIOREDOXIN_1"/>
    <property type="match status" value="1"/>
</dbReference>
<dbReference type="CDD" id="cd02966">
    <property type="entry name" value="TlpA_like_family"/>
    <property type="match status" value="1"/>
</dbReference>
<accession>A0A6B3SNY2</accession>
<feature type="chain" id="PRO_5025600658" evidence="2">
    <location>
        <begin position="27"/>
        <end position="160"/>
    </location>
</feature>
<keyword evidence="1" id="KW-0676">Redox-active center</keyword>